<organism evidence="1">
    <name type="scientific">marine sediment metagenome</name>
    <dbReference type="NCBI Taxonomy" id="412755"/>
    <lineage>
        <taxon>unclassified sequences</taxon>
        <taxon>metagenomes</taxon>
        <taxon>ecological metagenomes</taxon>
    </lineage>
</organism>
<feature type="non-terminal residue" evidence="1">
    <location>
        <position position="280"/>
    </location>
</feature>
<sequence>MKKIFIILTLLLITFVINAQSGHVSRSVGGRNANIINKSIDITDSNVIAIELNTTGRSDADDIIVTHTIYVIDATGNDSLQISDDGDTARIFSNNNPIKIGEGSLVIHEDSLWISGVKLENDEGCLATNEIHLHGKNGVSGYLKIKQGTTPTAHKEEEHLILWIDSNNKLYLERPDGTDIEVGSIIADSIKVVGNNAILKLEDDSGNFGIIKAGNSQLTIQADPDNVVASTDIVFDMDGSEVARFLQGGNFGVGTIAPTEKIEVEGNVIAQRFATKLWDV</sequence>
<name>A0A0F9BM64_9ZZZZ</name>
<dbReference type="AlphaFoldDB" id="A0A0F9BM64"/>
<reference evidence="1" key="1">
    <citation type="journal article" date="2015" name="Nature">
        <title>Complex archaea that bridge the gap between prokaryotes and eukaryotes.</title>
        <authorList>
            <person name="Spang A."/>
            <person name="Saw J.H."/>
            <person name="Jorgensen S.L."/>
            <person name="Zaremba-Niedzwiedzka K."/>
            <person name="Martijn J."/>
            <person name="Lind A.E."/>
            <person name="van Eijk R."/>
            <person name="Schleper C."/>
            <person name="Guy L."/>
            <person name="Ettema T.J."/>
        </authorList>
    </citation>
    <scope>NUCLEOTIDE SEQUENCE</scope>
</reference>
<protein>
    <submittedName>
        <fullName evidence="1">Uncharacterized protein</fullName>
    </submittedName>
</protein>
<comment type="caution">
    <text evidence="1">The sequence shown here is derived from an EMBL/GenBank/DDBJ whole genome shotgun (WGS) entry which is preliminary data.</text>
</comment>
<dbReference type="EMBL" id="LAZR01051299">
    <property type="protein sequence ID" value="KKK85461.1"/>
    <property type="molecule type" value="Genomic_DNA"/>
</dbReference>
<accession>A0A0F9BM64</accession>
<proteinExistence type="predicted"/>
<evidence type="ECO:0000313" key="1">
    <source>
        <dbReference type="EMBL" id="KKK85461.1"/>
    </source>
</evidence>
<gene>
    <name evidence="1" type="ORF">LCGC14_2773080</name>
</gene>